<feature type="compositionally biased region" description="Polar residues" evidence="5">
    <location>
        <begin position="306"/>
        <end position="318"/>
    </location>
</feature>
<feature type="compositionally biased region" description="Low complexity" evidence="5">
    <location>
        <begin position="294"/>
        <end position="305"/>
    </location>
</feature>
<feature type="compositionally biased region" description="Polar residues" evidence="5">
    <location>
        <begin position="329"/>
        <end position="339"/>
    </location>
</feature>
<keyword evidence="4" id="KW-0572">Peptidoglycan-anchor</keyword>
<keyword evidence="6" id="KW-1133">Transmembrane helix</keyword>
<dbReference type="NCBIfam" id="TIGR01168">
    <property type="entry name" value="YSIRK_signal"/>
    <property type="match status" value="1"/>
</dbReference>
<dbReference type="PHI-base" id="PHI:7614"/>
<evidence type="ECO:0000259" key="7">
    <source>
        <dbReference type="PROSITE" id="PS50847"/>
    </source>
</evidence>
<keyword evidence="6" id="KW-0812">Transmembrane</keyword>
<proteinExistence type="predicted"/>
<dbReference type="PROSITE" id="PS50847">
    <property type="entry name" value="GRAM_POS_ANCHORING"/>
    <property type="match status" value="1"/>
</dbReference>
<evidence type="ECO:0000256" key="5">
    <source>
        <dbReference type="SAM" id="MobiDB-lite"/>
    </source>
</evidence>
<keyword evidence="2" id="KW-0964">Secreted</keyword>
<accession>Q54913</accession>
<feature type="compositionally biased region" description="Low complexity" evidence="5">
    <location>
        <begin position="153"/>
        <end position="238"/>
    </location>
</feature>
<evidence type="ECO:0000256" key="4">
    <source>
        <dbReference type="ARBA" id="ARBA00023088"/>
    </source>
</evidence>
<reference evidence="8" key="1">
    <citation type="submission" date="1994-07" db="EMBL/GenBank/DDBJ databases">
        <title>What is the size of the group A streptococcal vir regulon. The Mga regulator affects expression of secreted and surface virulance factors.</title>
        <authorList>
            <person name="Podbielski A."/>
            <person name="Woischnitz M."/>
            <person name="Pohl B."/>
            <person name="Schmidt K.H."/>
        </authorList>
    </citation>
    <scope>NUCLEOTIDE SEQUENCE</scope>
    <source>
        <strain evidence="8">Sertype M49</strain>
    </source>
</reference>
<dbReference type="AlphaFoldDB" id="Q54913"/>
<protein>
    <submittedName>
        <fullName evidence="8">Orf1 protein</fullName>
    </submittedName>
</protein>
<dbReference type="Pfam" id="PF00746">
    <property type="entry name" value="Gram_pos_anchor"/>
    <property type="match status" value="1"/>
</dbReference>
<gene>
    <name evidence="8" type="primary">orf1</name>
</gene>
<dbReference type="InterPro" id="IPR019931">
    <property type="entry name" value="LPXTG_anchor"/>
</dbReference>
<feature type="region of interest" description="Disordered" evidence="5">
    <location>
        <begin position="143"/>
        <end position="353"/>
    </location>
</feature>
<evidence type="ECO:0000256" key="2">
    <source>
        <dbReference type="ARBA" id="ARBA00022525"/>
    </source>
</evidence>
<organism evidence="8">
    <name type="scientific">Streptococcus pyogenes</name>
    <dbReference type="NCBI Taxonomy" id="1314"/>
    <lineage>
        <taxon>Bacteria</taxon>
        <taxon>Bacillati</taxon>
        <taxon>Bacillota</taxon>
        <taxon>Bacilli</taxon>
        <taxon>Lactobacillales</taxon>
        <taxon>Streptococcaceae</taxon>
        <taxon>Streptococcus</taxon>
    </lineage>
</organism>
<evidence type="ECO:0000256" key="3">
    <source>
        <dbReference type="ARBA" id="ARBA00022729"/>
    </source>
</evidence>
<dbReference type="Pfam" id="PF04650">
    <property type="entry name" value="YSIRK_signal"/>
    <property type="match status" value="1"/>
</dbReference>
<evidence type="ECO:0000256" key="6">
    <source>
        <dbReference type="SAM" id="Phobius"/>
    </source>
</evidence>
<keyword evidence="6" id="KW-0472">Membrane</keyword>
<keyword evidence="3" id="KW-0732">Signal</keyword>
<feature type="compositionally biased region" description="Low complexity" evidence="5">
    <location>
        <begin position="244"/>
        <end position="286"/>
    </location>
</feature>
<dbReference type="InterPro" id="IPR005877">
    <property type="entry name" value="YSIRK_signal_dom"/>
</dbReference>
<dbReference type="EMBL" id="X80397">
    <property type="protein sequence ID" value="CAA56616.1"/>
    <property type="molecule type" value="Genomic_DNA"/>
</dbReference>
<evidence type="ECO:0000256" key="1">
    <source>
        <dbReference type="ARBA" id="ARBA00022512"/>
    </source>
</evidence>
<dbReference type="NCBIfam" id="NF033913">
    <property type="entry name" value="fibronec_FbpA"/>
    <property type="match status" value="1"/>
</dbReference>
<feature type="domain" description="Gram-positive cocci surface proteins LPxTG" evidence="7">
    <location>
        <begin position="350"/>
        <end position="385"/>
    </location>
</feature>
<dbReference type="NCBIfam" id="TIGR01167">
    <property type="entry name" value="LPXTG_anchor"/>
    <property type="match status" value="1"/>
</dbReference>
<keyword evidence="1" id="KW-0134">Cell wall</keyword>
<feature type="transmembrane region" description="Helical" evidence="6">
    <location>
        <begin position="360"/>
        <end position="377"/>
    </location>
</feature>
<sequence>MRRAENNKHSRYSIRKLSVGVTSIAIASLFLGKVAYAVDNGQQISLTQGNTANTSEKWHHIGKDGLIPLGISLEAAKKDFIEEVEKSHLPQKQKETYKQKIDAETDKDKLLLTYHSEYSKDIKNLPASTEPTTQPVEAPVQETQAPALDSMVTDDSTSVTTDSPEETPSTETPAPSIPAVPEAPASSPESEKSSVAASSEETSSPETPAAPETPEEPAAPSPESEEPSVVASSEETPSPETPEAPETPALPETPAQPAESEESSVAATTSPSPSTPAESETQTPPAVTKDSDKPSSAAEKSAASSLVSEQTVQQPTPKRSSDKKEEQEQPYSPNRSLSRQARGYESGKYLPSTGEKAQPLFLATMTLMSLLGSLLVTKRQKETKK</sequence>
<name>Q54913_STRPY</name>
<evidence type="ECO:0000313" key="8">
    <source>
        <dbReference type="EMBL" id="CAA56616.1"/>
    </source>
</evidence>